<keyword evidence="3" id="KW-0206">Cytoskeleton</keyword>
<comment type="caution">
    <text evidence="6">The sequence shown here is derived from an EMBL/GenBank/DDBJ whole genome shotgun (WGS) entry which is preliminary data.</text>
</comment>
<evidence type="ECO:0000259" key="5">
    <source>
        <dbReference type="SMART" id="SM01349"/>
    </source>
</evidence>
<feature type="compositionally biased region" description="Polar residues" evidence="4">
    <location>
        <begin position="752"/>
        <end position="777"/>
    </location>
</feature>
<accession>A0AAD6IK27</accession>
<dbReference type="Proteomes" id="UP001219568">
    <property type="component" value="Unassembled WGS sequence"/>
</dbReference>
<name>A0AAD6IK27_PENCN</name>
<feature type="compositionally biased region" description="Low complexity" evidence="4">
    <location>
        <begin position="846"/>
        <end position="856"/>
    </location>
</feature>
<evidence type="ECO:0000313" key="7">
    <source>
        <dbReference type="Proteomes" id="UP001219568"/>
    </source>
</evidence>
<feature type="region of interest" description="Disordered" evidence="4">
    <location>
        <begin position="514"/>
        <end position="679"/>
    </location>
</feature>
<evidence type="ECO:0000313" key="6">
    <source>
        <dbReference type="EMBL" id="KAJ6051061.1"/>
    </source>
</evidence>
<feature type="region of interest" description="Disordered" evidence="4">
    <location>
        <begin position="248"/>
        <end position="271"/>
    </location>
</feature>
<dbReference type="GO" id="GO:0051315">
    <property type="term" value="P:attachment of mitotic spindle microtubules to kinetochore"/>
    <property type="evidence" value="ECO:0007669"/>
    <property type="project" value="UniProtKB-ARBA"/>
</dbReference>
<feature type="compositionally biased region" description="Acidic residues" evidence="4">
    <location>
        <begin position="254"/>
        <end position="271"/>
    </location>
</feature>
<proteinExistence type="predicted"/>
<dbReference type="InterPro" id="IPR011989">
    <property type="entry name" value="ARM-like"/>
</dbReference>
<keyword evidence="7" id="KW-1185">Reference proteome</keyword>
<gene>
    <name evidence="6" type="ORF">N7460_001595</name>
</gene>
<dbReference type="GO" id="GO:0099070">
    <property type="term" value="C:static microtubule bundle"/>
    <property type="evidence" value="ECO:0007669"/>
    <property type="project" value="UniProtKB-ARBA"/>
</dbReference>
<dbReference type="InterPro" id="IPR034085">
    <property type="entry name" value="TOG"/>
</dbReference>
<feature type="region of interest" description="Disordered" evidence="4">
    <location>
        <begin position="747"/>
        <end position="904"/>
    </location>
</feature>
<sequence length="904" mass="97416">MADGEEDFSSFPLEERFANKSWKVRKEAYGSAKTVFENTADESDPAFVPFLRDPDLWKGVVTDSHVAAQADGLAAYCAFLKFGGTQACTRSRGFTIGPIADKCLPAPKAKPGALEAILLFVKFDKADPVFEALVPQLTHKLPKMVAATFSAFTAIHHNYGCKTVDPKQTLKTLPTGFAHADKNVRVEVQNLAVELYRWLGEAIKSFFWAGLKPTQQADLEKLFEKVKQEPPPQQIMFTAAQEYAMASASPAAEDGGEAADTGFDDEGDEEEVDGYNLADPVDVMSKIPKDFQEQMASKKWQERVEALEALHKAIDVFRIKPGPFDDIVQTLAANVGNVNIKVMTGAANCISKLASGLRGGFLAKYRGEVMRPLFTRLKEVGEKAKPVFGALQAVFETATLSDCLETTLEFLKDKNPRIKQGTSDFLVHCLEKTKTVPSKAEQKEIAEAGGKLLPESAPATREGGAKILGTLMKIAGERATYAYLTGVDKLDKYKPKIAEYFETAKVVAKERPKPIVAPPKPAAPAGKKVVGKKPALGMKKPAPAATAPPAPESPAKAAPRALPSKLGGVPKPGGLPTPGAGLKLQRKLAGPGSAASPSRRVADPPSEDTAPPPAAPKFGLGRGLAGRPIAKPSAPVESAPSPVSPAMNAMSAADRAELEELRMEKESSSRTIEDMKSERSRLNSTITELQNQNAQLIEDHTRDVLSIKAKETQLVRARSDAEAAEANVQKQQREIERLKRELARALRASAMSPPNATSDTGSIGIPETTSSIYQEPTGSAHAFARNGLHAGSRFESARPRSIVSASPSEEKENTGLESPGFGSRDGGLGRRKLSPTYGYSGIASPTRSSTRNSNTNLTEDDQQQPRPTEPAENWKRAAEVTSQLKARIEQMKVRQGLSRQPAQR</sequence>
<comment type="subcellular location">
    <subcellularLocation>
        <location evidence="1">Cytoplasm</location>
        <location evidence="1">Cytoskeleton</location>
        <location evidence="1">Microtubule organizing center</location>
        <location evidence="1">Spindle pole body</location>
    </subcellularLocation>
</comment>
<dbReference type="GO" id="GO:0000022">
    <property type="term" value="P:mitotic spindle elongation"/>
    <property type="evidence" value="ECO:0007669"/>
    <property type="project" value="UniProtKB-ARBA"/>
</dbReference>
<feature type="domain" description="TOG" evidence="5">
    <location>
        <begin position="1"/>
        <end position="232"/>
    </location>
</feature>
<feature type="compositionally biased region" description="Low complexity" evidence="4">
    <location>
        <begin position="630"/>
        <end position="646"/>
    </location>
</feature>
<dbReference type="SMART" id="SM01349">
    <property type="entry name" value="TOG"/>
    <property type="match status" value="2"/>
</dbReference>
<dbReference type="InterPro" id="IPR045110">
    <property type="entry name" value="XMAP215"/>
</dbReference>
<dbReference type="GO" id="GO:0030951">
    <property type="term" value="P:establishment or maintenance of microtubule cytoskeleton polarity"/>
    <property type="evidence" value="ECO:0007669"/>
    <property type="project" value="InterPro"/>
</dbReference>
<dbReference type="GO" id="GO:0061863">
    <property type="term" value="F:microtubule plus end polymerase"/>
    <property type="evidence" value="ECO:0007669"/>
    <property type="project" value="InterPro"/>
</dbReference>
<dbReference type="AlphaFoldDB" id="A0AAD6IK27"/>
<evidence type="ECO:0000256" key="1">
    <source>
        <dbReference type="ARBA" id="ARBA00004317"/>
    </source>
</evidence>
<dbReference type="PANTHER" id="PTHR12609">
    <property type="entry name" value="MICROTUBULE ASSOCIATED PROTEIN XMAP215"/>
    <property type="match status" value="1"/>
</dbReference>
<dbReference type="GO" id="GO:0051010">
    <property type="term" value="F:microtubule plus-end binding"/>
    <property type="evidence" value="ECO:0007669"/>
    <property type="project" value="InterPro"/>
</dbReference>
<dbReference type="Gene3D" id="1.25.10.10">
    <property type="entry name" value="Leucine-rich Repeat Variant"/>
    <property type="match status" value="2"/>
</dbReference>
<dbReference type="GO" id="GO:1990498">
    <property type="term" value="C:mitotic spindle microtubule"/>
    <property type="evidence" value="ECO:0007669"/>
    <property type="project" value="UniProtKB-ARBA"/>
</dbReference>
<feature type="compositionally biased region" description="Low complexity" evidence="4">
    <location>
        <begin position="523"/>
        <end position="545"/>
    </location>
</feature>
<feature type="domain" description="TOG" evidence="5">
    <location>
        <begin position="276"/>
        <end position="510"/>
    </location>
</feature>
<dbReference type="GO" id="GO:0005881">
    <property type="term" value="C:cytoplasmic microtubule"/>
    <property type="evidence" value="ECO:0007669"/>
    <property type="project" value="UniProtKB-ARBA"/>
</dbReference>
<protein>
    <recommendedName>
        <fullName evidence="5">TOG domain-containing protein</fullName>
    </recommendedName>
</protein>
<dbReference type="GO" id="GO:0000776">
    <property type="term" value="C:kinetochore"/>
    <property type="evidence" value="ECO:0007669"/>
    <property type="project" value="UniProtKB-ARBA"/>
</dbReference>
<dbReference type="Pfam" id="PF21042">
    <property type="entry name" value="Stu2_CTS"/>
    <property type="match status" value="1"/>
</dbReference>
<dbReference type="GO" id="GO:0044732">
    <property type="term" value="C:mitotic spindle pole body"/>
    <property type="evidence" value="ECO:0007669"/>
    <property type="project" value="UniProtKB-ARBA"/>
</dbReference>
<reference evidence="6" key="1">
    <citation type="journal article" date="2023" name="IMA Fungus">
        <title>Comparative genomic study of the Penicillium genus elucidates a diverse pangenome and 15 lateral gene transfer events.</title>
        <authorList>
            <person name="Petersen C."/>
            <person name="Sorensen T."/>
            <person name="Nielsen M.R."/>
            <person name="Sondergaard T.E."/>
            <person name="Sorensen J.L."/>
            <person name="Fitzpatrick D.A."/>
            <person name="Frisvad J.C."/>
            <person name="Nielsen K.L."/>
        </authorList>
    </citation>
    <scope>NUCLEOTIDE SEQUENCE</scope>
    <source>
        <strain evidence="6">IBT 15450</strain>
    </source>
</reference>
<evidence type="ECO:0000256" key="2">
    <source>
        <dbReference type="ARBA" id="ARBA00022490"/>
    </source>
</evidence>
<keyword evidence="2" id="KW-0963">Cytoplasm</keyword>
<organism evidence="6 7">
    <name type="scientific">Penicillium canescens</name>
    <dbReference type="NCBI Taxonomy" id="5083"/>
    <lineage>
        <taxon>Eukaryota</taxon>
        <taxon>Fungi</taxon>
        <taxon>Dikarya</taxon>
        <taxon>Ascomycota</taxon>
        <taxon>Pezizomycotina</taxon>
        <taxon>Eurotiomycetes</taxon>
        <taxon>Eurotiomycetidae</taxon>
        <taxon>Eurotiales</taxon>
        <taxon>Aspergillaceae</taxon>
        <taxon>Penicillium</taxon>
    </lineage>
</organism>
<reference evidence="6" key="2">
    <citation type="submission" date="2023-01" db="EMBL/GenBank/DDBJ databases">
        <authorList>
            <person name="Petersen C."/>
        </authorList>
    </citation>
    <scope>NUCLEOTIDE SEQUENCE</scope>
    <source>
        <strain evidence="6">IBT 15450</strain>
    </source>
</reference>
<feature type="compositionally biased region" description="Basic and acidic residues" evidence="4">
    <location>
        <begin position="654"/>
        <end position="679"/>
    </location>
</feature>
<dbReference type="FunFam" id="1.25.10.10:FF:000019">
    <property type="entry name" value="Cytoskeleton-associated protein 5"/>
    <property type="match status" value="1"/>
</dbReference>
<dbReference type="InterPro" id="IPR048492">
    <property type="entry name" value="Stu2_CTS"/>
</dbReference>
<dbReference type="GO" id="GO:0046785">
    <property type="term" value="P:microtubule polymerization"/>
    <property type="evidence" value="ECO:0007669"/>
    <property type="project" value="InterPro"/>
</dbReference>
<dbReference type="GO" id="GO:1990571">
    <property type="term" value="P:meiotic centromere clustering"/>
    <property type="evidence" value="ECO:0007669"/>
    <property type="project" value="UniProtKB-ARBA"/>
</dbReference>
<dbReference type="InterPro" id="IPR048491">
    <property type="entry name" value="XMAP215_CLASP_TOG"/>
</dbReference>
<evidence type="ECO:0000256" key="4">
    <source>
        <dbReference type="SAM" id="MobiDB-lite"/>
    </source>
</evidence>
<dbReference type="InterPro" id="IPR016024">
    <property type="entry name" value="ARM-type_fold"/>
</dbReference>
<feature type="compositionally biased region" description="Low complexity" evidence="4">
    <location>
        <begin position="553"/>
        <end position="579"/>
    </location>
</feature>
<dbReference type="Pfam" id="PF21041">
    <property type="entry name" value="XMAP215_CLASP_TOG"/>
    <property type="match status" value="1"/>
</dbReference>
<dbReference type="EMBL" id="JAQJZL010000002">
    <property type="protein sequence ID" value="KAJ6051061.1"/>
    <property type="molecule type" value="Genomic_DNA"/>
</dbReference>
<evidence type="ECO:0000256" key="3">
    <source>
        <dbReference type="ARBA" id="ARBA00023212"/>
    </source>
</evidence>
<dbReference type="SUPFAM" id="SSF48371">
    <property type="entry name" value="ARM repeat"/>
    <property type="match status" value="1"/>
</dbReference>